<evidence type="ECO:0000313" key="2">
    <source>
        <dbReference type="EMBL" id="JAD70260.1"/>
    </source>
</evidence>
<dbReference type="EMBL" id="GBRH01227635">
    <property type="protein sequence ID" value="JAD70260.1"/>
    <property type="molecule type" value="Transcribed_RNA"/>
</dbReference>
<reference evidence="2" key="1">
    <citation type="submission" date="2014-09" db="EMBL/GenBank/DDBJ databases">
        <authorList>
            <person name="Magalhaes I.L.F."/>
            <person name="Oliveira U."/>
            <person name="Santos F.R."/>
            <person name="Vidigal T.H.D.A."/>
            <person name="Brescovit A.D."/>
            <person name="Santos A.J."/>
        </authorList>
    </citation>
    <scope>NUCLEOTIDE SEQUENCE</scope>
    <source>
        <tissue evidence="2">Shoot tissue taken approximately 20 cm above the soil surface</tissue>
    </source>
</reference>
<dbReference type="AlphaFoldDB" id="A0A0A9CA33"/>
<reference evidence="2" key="2">
    <citation type="journal article" date="2015" name="Data Brief">
        <title>Shoot transcriptome of the giant reed, Arundo donax.</title>
        <authorList>
            <person name="Barrero R.A."/>
            <person name="Guerrero F.D."/>
            <person name="Moolhuijzen P."/>
            <person name="Goolsby J.A."/>
            <person name="Tidwell J."/>
            <person name="Bellgard S.E."/>
            <person name="Bellgard M.I."/>
        </authorList>
    </citation>
    <scope>NUCLEOTIDE SEQUENCE</scope>
    <source>
        <tissue evidence="2">Shoot tissue taken approximately 20 cm above the soil surface</tissue>
    </source>
</reference>
<sequence length="23" mass="2654">MMAKKKKNDKNKDKGVTDFLVKS</sequence>
<proteinExistence type="predicted"/>
<name>A0A0A9CA33_ARUDO</name>
<organism evidence="2">
    <name type="scientific">Arundo donax</name>
    <name type="common">Giant reed</name>
    <name type="synonym">Donax arundinaceus</name>
    <dbReference type="NCBI Taxonomy" id="35708"/>
    <lineage>
        <taxon>Eukaryota</taxon>
        <taxon>Viridiplantae</taxon>
        <taxon>Streptophyta</taxon>
        <taxon>Embryophyta</taxon>
        <taxon>Tracheophyta</taxon>
        <taxon>Spermatophyta</taxon>
        <taxon>Magnoliopsida</taxon>
        <taxon>Liliopsida</taxon>
        <taxon>Poales</taxon>
        <taxon>Poaceae</taxon>
        <taxon>PACMAD clade</taxon>
        <taxon>Arundinoideae</taxon>
        <taxon>Arundineae</taxon>
        <taxon>Arundo</taxon>
    </lineage>
</organism>
<protein>
    <submittedName>
        <fullName evidence="2">Uncharacterized protein</fullName>
    </submittedName>
</protein>
<feature type="region of interest" description="Disordered" evidence="1">
    <location>
        <begin position="1"/>
        <end position="23"/>
    </location>
</feature>
<accession>A0A0A9CA33</accession>
<evidence type="ECO:0000256" key="1">
    <source>
        <dbReference type="SAM" id="MobiDB-lite"/>
    </source>
</evidence>